<gene>
    <name evidence="4" type="ORF">ACFPK1_26995</name>
</gene>
<proteinExistence type="predicted"/>
<sequence>MTAPVTVPVLMYHAVAARPADATYGLSVHPDRFAAQLELLAAEGFTTITVGELAAIRRGEATAPERPVALTFDDGYADFHREALPRLSAAGATGTLFVTTGWLDDAGPETAGHPLDRMLSWSQVAECDAAGIEVGAHSHSHAQLDQLPDAALRDELARPRRLLAERLGHEVPHLAYPYGYSSARVRRAVADAGYRLAASVGNFAAGPGADGYALPRLTVARDTGLDTFGRVVRGEHHARIYWKERTLTAGYLVVRRGRSALSRSALAGRARS</sequence>
<dbReference type="GO" id="GO:0016787">
    <property type="term" value="F:hydrolase activity"/>
    <property type="evidence" value="ECO:0007669"/>
    <property type="project" value="UniProtKB-KW"/>
</dbReference>
<comment type="caution">
    <text evidence="4">The sequence shown here is derived from an EMBL/GenBank/DDBJ whole genome shotgun (WGS) entry which is preliminary data.</text>
</comment>
<dbReference type="CDD" id="cd10918">
    <property type="entry name" value="CE4_NodB_like_5s_6s"/>
    <property type="match status" value="1"/>
</dbReference>
<keyword evidence="4" id="KW-0378">Hydrolase</keyword>
<dbReference type="InterPro" id="IPR002509">
    <property type="entry name" value="NODB_dom"/>
</dbReference>
<name>A0ABV9ZN68_9PSEU</name>
<evidence type="ECO:0000259" key="3">
    <source>
        <dbReference type="PROSITE" id="PS51677"/>
    </source>
</evidence>
<evidence type="ECO:0000256" key="2">
    <source>
        <dbReference type="ARBA" id="ARBA00022729"/>
    </source>
</evidence>
<evidence type="ECO:0000313" key="5">
    <source>
        <dbReference type="Proteomes" id="UP001596175"/>
    </source>
</evidence>
<keyword evidence="2" id="KW-0732">Signal</keyword>
<evidence type="ECO:0000256" key="1">
    <source>
        <dbReference type="ARBA" id="ARBA00004613"/>
    </source>
</evidence>
<keyword evidence="5" id="KW-1185">Reference proteome</keyword>
<feature type="domain" description="NodB homology" evidence="3">
    <location>
        <begin position="66"/>
        <end position="272"/>
    </location>
</feature>
<organism evidence="4 5">
    <name type="scientific">Actinomycetospora rhizophila</name>
    <dbReference type="NCBI Taxonomy" id="1416876"/>
    <lineage>
        <taxon>Bacteria</taxon>
        <taxon>Bacillati</taxon>
        <taxon>Actinomycetota</taxon>
        <taxon>Actinomycetes</taxon>
        <taxon>Pseudonocardiales</taxon>
        <taxon>Pseudonocardiaceae</taxon>
        <taxon>Actinomycetospora</taxon>
    </lineage>
</organism>
<dbReference type="EC" id="3.-.-.-" evidence="4"/>
<dbReference type="Pfam" id="PF01522">
    <property type="entry name" value="Polysacc_deac_1"/>
    <property type="match status" value="1"/>
</dbReference>
<dbReference type="PROSITE" id="PS51677">
    <property type="entry name" value="NODB"/>
    <property type="match status" value="1"/>
</dbReference>
<accession>A0ABV9ZN68</accession>
<protein>
    <submittedName>
        <fullName evidence="4">Polysaccharide deacetylase family protein</fullName>
        <ecNumber evidence="4">3.-.-.-</ecNumber>
    </submittedName>
</protein>
<dbReference type="SUPFAM" id="SSF88713">
    <property type="entry name" value="Glycoside hydrolase/deacetylase"/>
    <property type="match status" value="1"/>
</dbReference>
<dbReference type="EMBL" id="JBHSKG010000019">
    <property type="protein sequence ID" value="MFC5141909.1"/>
    <property type="molecule type" value="Genomic_DNA"/>
</dbReference>
<dbReference type="RefSeq" id="WP_378024045.1">
    <property type="nucleotide sequence ID" value="NZ_JBHSKG010000019.1"/>
</dbReference>
<evidence type="ECO:0000313" key="4">
    <source>
        <dbReference type="EMBL" id="MFC5141909.1"/>
    </source>
</evidence>
<reference evidence="5" key="1">
    <citation type="journal article" date="2019" name="Int. J. Syst. Evol. Microbiol.">
        <title>The Global Catalogue of Microorganisms (GCM) 10K type strain sequencing project: providing services to taxonomists for standard genome sequencing and annotation.</title>
        <authorList>
            <consortium name="The Broad Institute Genomics Platform"/>
            <consortium name="The Broad Institute Genome Sequencing Center for Infectious Disease"/>
            <person name="Wu L."/>
            <person name="Ma J."/>
        </authorList>
    </citation>
    <scope>NUCLEOTIDE SEQUENCE [LARGE SCALE GENOMIC DNA]</scope>
    <source>
        <strain evidence="5">XZYJ18</strain>
    </source>
</reference>
<dbReference type="InterPro" id="IPR051398">
    <property type="entry name" value="Polysacch_Deacetylase"/>
</dbReference>
<dbReference type="PANTHER" id="PTHR34216">
    <property type="match status" value="1"/>
</dbReference>
<dbReference type="Proteomes" id="UP001596175">
    <property type="component" value="Unassembled WGS sequence"/>
</dbReference>
<comment type="subcellular location">
    <subcellularLocation>
        <location evidence="1">Secreted</location>
    </subcellularLocation>
</comment>
<dbReference type="InterPro" id="IPR011330">
    <property type="entry name" value="Glyco_hydro/deAcase_b/a-brl"/>
</dbReference>
<dbReference type="Gene3D" id="3.20.20.370">
    <property type="entry name" value="Glycoside hydrolase/deacetylase"/>
    <property type="match status" value="1"/>
</dbReference>
<dbReference type="PANTHER" id="PTHR34216:SF3">
    <property type="entry name" value="POLY-BETA-1,6-N-ACETYL-D-GLUCOSAMINE N-DEACETYLASE"/>
    <property type="match status" value="1"/>
</dbReference>